<sequence length="67" mass="7761">MDKDYTDLMNQLKDKKIDSFTVTPAEFPAFQRAFMAFETRKRVVGQAEKNGQLIYHYDHDAGEDAES</sequence>
<evidence type="ECO:0000313" key="1">
    <source>
        <dbReference type="EMBL" id="MFC6207684.1"/>
    </source>
</evidence>
<evidence type="ECO:0000313" key="2">
    <source>
        <dbReference type="Proteomes" id="UP001596254"/>
    </source>
</evidence>
<proteinExistence type="predicted"/>
<accession>A0ABW1ST25</accession>
<dbReference type="EMBL" id="JBHSSK010000024">
    <property type="protein sequence ID" value="MFC6207684.1"/>
    <property type="molecule type" value="Genomic_DNA"/>
</dbReference>
<protein>
    <submittedName>
        <fullName evidence="1">Uncharacterized protein</fullName>
    </submittedName>
</protein>
<dbReference type="Proteomes" id="UP001596254">
    <property type="component" value="Unassembled WGS sequence"/>
</dbReference>
<organism evidence="1 2">
    <name type="scientific">Levilactobacillus tongjiangensis</name>
    <dbReference type="NCBI Taxonomy" id="2486023"/>
    <lineage>
        <taxon>Bacteria</taxon>
        <taxon>Bacillati</taxon>
        <taxon>Bacillota</taxon>
        <taxon>Bacilli</taxon>
        <taxon>Lactobacillales</taxon>
        <taxon>Lactobacillaceae</taxon>
        <taxon>Levilactobacillus</taxon>
    </lineage>
</organism>
<name>A0ABW1ST25_9LACO</name>
<reference evidence="2" key="1">
    <citation type="journal article" date="2019" name="Int. J. Syst. Evol. Microbiol.">
        <title>The Global Catalogue of Microorganisms (GCM) 10K type strain sequencing project: providing services to taxonomists for standard genome sequencing and annotation.</title>
        <authorList>
            <consortium name="The Broad Institute Genomics Platform"/>
            <consortium name="The Broad Institute Genome Sequencing Center for Infectious Disease"/>
            <person name="Wu L."/>
            <person name="Ma J."/>
        </authorList>
    </citation>
    <scope>NUCLEOTIDE SEQUENCE [LARGE SCALE GENOMIC DNA]</scope>
    <source>
        <strain evidence="2">CCM 8905</strain>
    </source>
</reference>
<keyword evidence="2" id="KW-1185">Reference proteome</keyword>
<comment type="caution">
    <text evidence="1">The sequence shown here is derived from an EMBL/GenBank/DDBJ whole genome shotgun (WGS) entry which is preliminary data.</text>
</comment>
<gene>
    <name evidence="1" type="ORF">ACFP1G_09405</name>
</gene>
<dbReference type="RefSeq" id="WP_164508722.1">
    <property type="nucleotide sequence ID" value="NZ_RHNY01000005.1"/>
</dbReference>